<keyword evidence="7" id="KW-1185">Reference proteome</keyword>
<dbReference type="InterPro" id="IPR036291">
    <property type="entry name" value="NAD(P)-bd_dom_sf"/>
</dbReference>
<keyword evidence="3" id="KW-0134">Cell wall</keyword>
<evidence type="ECO:0000313" key="7">
    <source>
        <dbReference type="Proteomes" id="UP001317870"/>
    </source>
</evidence>
<reference evidence="6 7" key="1">
    <citation type="submission" date="2022-11" db="EMBL/GenBank/DDBJ databases">
        <title>Genome Sequencing of Nocardia sp. ON39_IFM12276 and assembly.</title>
        <authorList>
            <person name="Shimojima M."/>
            <person name="Toyokawa M."/>
            <person name="Uesaka K."/>
        </authorList>
    </citation>
    <scope>NUCLEOTIDE SEQUENCE [LARGE SCALE GENOMIC DNA]</scope>
    <source>
        <strain evidence="6 7">IFM 12276</strain>
    </source>
</reference>
<dbReference type="InterPro" id="IPR050259">
    <property type="entry name" value="SDR"/>
</dbReference>
<evidence type="ECO:0000256" key="4">
    <source>
        <dbReference type="ARBA" id="ARBA00040781"/>
    </source>
</evidence>
<dbReference type="PANTHER" id="PTHR42879:SF2">
    <property type="entry name" value="3-OXOACYL-[ACYL-CARRIER-PROTEIN] REDUCTASE FABG"/>
    <property type="match status" value="1"/>
</dbReference>
<comment type="subcellular location">
    <subcellularLocation>
        <location evidence="1">Secreted</location>
        <location evidence="1">Cell wall</location>
    </subcellularLocation>
</comment>
<comment type="similarity">
    <text evidence="2">Belongs to the short-chain dehydrogenases/reductases (SDR) family.</text>
</comment>
<name>A0ABN6U1D6_9NOCA</name>
<gene>
    <name evidence="6" type="ORF">IFM12276_20190</name>
</gene>
<proteinExistence type="inferred from homology"/>
<dbReference type="Proteomes" id="UP001317870">
    <property type="component" value="Chromosome"/>
</dbReference>
<dbReference type="PRINTS" id="PR00081">
    <property type="entry name" value="GDHRDH"/>
</dbReference>
<dbReference type="RefSeq" id="WP_281879080.1">
    <property type="nucleotide sequence ID" value="NZ_AP026976.1"/>
</dbReference>
<dbReference type="SUPFAM" id="SSF51735">
    <property type="entry name" value="NAD(P)-binding Rossmann-fold domains"/>
    <property type="match status" value="1"/>
</dbReference>
<dbReference type="Gene3D" id="3.40.50.720">
    <property type="entry name" value="NAD(P)-binding Rossmann-like Domain"/>
    <property type="match status" value="1"/>
</dbReference>
<accession>A0ABN6U1D6</accession>
<evidence type="ECO:0000256" key="2">
    <source>
        <dbReference type="ARBA" id="ARBA00006484"/>
    </source>
</evidence>
<dbReference type="EMBL" id="AP026978">
    <property type="protein sequence ID" value="BDT98990.1"/>
    <property type="molecule type" value="Genomic_DNA"/>
</dbReference>
<dbReference type="Pfam" id="PF00106">
    <property type="entry name" value="adh_short"/>
    <property type="match status" value="1"/>
</dbReference>
<evidence type="ECO:0000313" key="6">
    <source>
        <dbReference type="EMBL" id="BDT98990.1"/>
    </source>
</evidence>
<comment type="catalytic activity">
    <reaction evidence="5">
        <text>a (3R)-hydroxyacyl-[ACP] + NADP(+) = a 3-oxoacyl-[ACP] + NADPH + H(+)</text>
        <dbReference type="Rhea" id="RHEA:17397"/>
        <dbReference type="Rhea" id="RHEA-COMP:9916"/>
        <dbReference type="Rhea" id="RHEA-COMP:9945"/>
        <dbReference type="ChEBI" id="CHEBI:15378"/>
        <dbReference type="ChEBI" id="CHEBI:57783"/>
        <dbReference type="ChEBI" id="CHEBI:58349"/>
        <dbReference type="ChEBI" id="CHEBI:78776"/>
        <dbReference type="ChEBI" id="CHEBI:78827"/>
        <dbReference type="EC" id="1.1.1.100"/>
    </reaction>
    <physiologicalReaction direction="right-to-left" evidence="5">
        <dbReference type="Rhea" id="RHEA:17399"/>
    </physiologicalReaction>
</comment>
<dbReference type="PANTHER" id="PTHR42879">
    <property type="entry name" value="3-OXOACYL-(ACYL-CARRIER-PROTEIN) REDUCTASE"/>
    <property type="match status" value="1"/>
</dbReference>
<keyword evidence="3" id="KW-0964">Secreted</keyword>
<dbReference type="InterPro" id="IPR002347">
    <property type="entry name" value="SDR_fam"/>
</dbReference>
<protein>
    <recommendedName>
        <fullName evidence="4">3-oxoacyl-[acyl-carrier-protein] reductase MabA</fullName>
    </recommendedName>
</protein>
<organism evidence="6 7">
    <name type="scientific">Nocardia sputorum</name>
    <dbReference type="NCBI Taxonomy" id="2984338"/>
    <lineage>
        <taxon>Bacteria</taxon>
        <taxon>Bacillati</taxon>
        <taxon>Actinomycetota</taxon>
        <taxon>Actinomycetes</taxon>
        <taxon>Mycobacteriales</taxon>
        <taxon>Nocardiaceae</taxon>
        <taxon>Nocardia</taxon>
    </lineage>
</organism>
<evidence type="ECO:0000256" key="3">
    <source>
        <dbReference type="ARBA" id="ARBA00022512"/>
    </source>
</evidence>
<evidence type="ECO:0000256" key="1">
    <source>
        <dbReference type="ARBA" id="ARBA00004191"/>
    </source>
</evidence>
<evidence type="ECO:0000256" key="5">
    <source>
        <dbReference type="ARBA" id="ARBA00047400"/>
    </source>
</evidence>
<sequence length="161" mass="17186">MPERLAGRVALVTGSGRNIGRAIALLFAAEGARVIVNGHSDKNAVDSVVGEIEASGGQAVGVMADVSDPDQVAMLVHKGSAAFGPIDIAVNNVGRRLRRPLDEISITEWQETINHNLNSAFYVTHYVLPAMRERGGGRLINISGYDGWTGHIGQRARSRFG</sequence>